<keyword evidence="2" id="KW-0677">Repeat</keyword>
<evidence type="ECO:0000313" key="4">
    <source>
        <dbReference type="EMBL" id="WOO79018.1"/>
    </source>
</evidence>
<dbReference type="GO" id="GO:0061499">
    <property type="term" value="C:outer plaque of mitotic spindle pole body"/>
    <property type="evidence" value="ECO:0007669"/>
    <property type="project" value="TreeGrafter"/>
</dbReference>
<feature type="compositionally biased region" description="Polar residues" evidence="3">
    <location>
        <begin position="399"/>
        <end position="411"/>
    </location>
</feature>
<feature type="compositionally biased region" description="Polar residues" evidence="3">
    <location>
        <begin position="646"/>
        <end position="663"/>
    </location>
</feature>
<feature type="compositionally biased region" description="Polar residues" evidence="3">
    <location>
        <begin position="871"/>
        <end position="884"/>
    </location>
</feature>
<gene>
    <name evidence="4" type="primary">cdc11</name>
    <name evidence="4" type="ORF">LOC62_02G002558</name>
</gene>
<dbReference type="SMART" id="SM00364">
    <property type="entry name" value="LRR_BAC"/>
    <property type="match status" value="5"/>
</dbReference>
<feature type="region of interest" description="Disordered" evidence="3">
    <location>
        <begin position="794"/>
        <end position="824"/>
    </location>
</feature>
<feature type="region of interest" description="Disordered" evidence="3">
    <location>
        <begin position="839"/>
        <end position="946"/>
    </location>
</feature>
<feature type="compositionally biased region" description="Low complexity" evidence="3">
    <location>
        <begin position="478"/>
        <end position="492"/>
    </location>
</feature>
<dbReference type="GO" id="GO:0031028">
    <property type="term" value="P:septation initiation signaling"/>
    <property type="evidence" value="ECO:0007669"/>
    <property type="project" value="TreeGrafter"/>
</dbReference>
<dbReference type="RefSeq" id="XP_062625050.1">
    <property type="nucleotide sequence ID" value="XM_062769066.1"/>
</dbReference>
<dbReference type="InterPro" id="IPR001611">
    <property type="entry name" value="Leu-rich_rpt"/>
</dbReference>
<dbReference type="Gene3D" id="3.80.10.10">
    <property type="entry name" value="Ribonuclease Inhibitor"/>
    <property type="match status" value="2"/>
</dbReference>
<dbReference type="PANTHER" id="PTHR47566">
    <property type="match status" value="1"/>
</dbReference>
<organism evidence="4 5">
    <name type="scientific">Vanrija pseudolonga</name>
    <dbReference type="NCBI Taxonomy" id="143232"/>
    <lineage>
        <taxon>Eukaryota</taxon>
        <taxon>Fungi</taxon>
        <taxon>Dikarya</taxon>
        <taxon>Basidiomycota</taxon>
        <taxon>Agaricomycotina</taxon>
        <taxon>Tremellomycetes</taxon>
        <taxon>Trichosporonales</taxon>
        <taxon>Trichosporonaceae</taxon>
        <taxon>Vanrija</taxon>
    </lineage>
</organism>
<reference evidence="4" key="1">
    <citation type="submission" date="2023-10" db="EMBL/GenBank/DDBJ databases">
        <authorList>
            <person name="Noh H."/>
        </authorList>
    </citation>
    <scope>NUCLEOTIDE SEQUENCE</scope>
    <source>
        <strain evidence="4">DUCC4014</strain>
    </source>
</reference>
<feature type="region of interest" description="Disordered" evidence="3">
    <location>
        <begin position="679"/>
        <end position="721"/>
    </location>
</feature>
<feature type="compositionally biased region" description="Low complexity" evidence="3">
    <location>
        <begin position="546"/>
        <end position="562"/>
    </location>
</feature>
<keyword evidence="1" id="KW-0433">Leucine-rich repeat</keyword>
<feature type="compositionally biased region" description="Basic and acidic residues" evidence="3">
    <location>
        <begin position="316"/>
        <end position="340"/>
    </location>
</feature>
<feature type="compositionally biased region" description="Low complexity" evidence="3">
    <location>
        <begin position="90"/>
        <end position="109"/>
    </location>
</feature>
<dbReference type="EMBL" id="CP086715">
    <property type="protein sequence ID" value="WOO79018.1"/>
    <property type="molecule type" value="Genomic_DNA"/>
</dbReference>
<evidence type="ECO:0000256" key="3">
    <source>
        <dbReference type="SAM" id="MobiDB-lite"/>
    </source>
</evidence>
<feature type="compositionally biased region" description="Polar residues" evidence="3">
    <location>
        <begin position="841"/>
        <end position="854"/>
    </location>
</feature>
<feature type="region of interest" description="Disordered" evidence="3">
    <location>
        <begin position="1"/>
        <end position="416"/>
    </location>
</feature>
<dbReference type="SMART" id="SM00365">
    <property type="entry name" value="LRR_SD22"/>
    <property type="match status" value="6"/>
</dbReference>
<feature type="compositionally biased region" description="Low complexity" evidence="3">
    <location>
        <begin position="934"/>
        <end position="946"/>
    </location>
</feature>
<feature type="compositionally biased region" description="Pro residues" evidence="3">
    <location>
        <begin position="175"/>
        <end position="201"/>
    </location>
</feature>
<protein>
    <submittedName>
        <fullName evidence="4">Septation initiation network scaffold protein cdc11</fullName>
    </submittedName>
</protein>
<evidence type="ECO:0000256" key="1">
    <source>
        <dbReference type="ARBA" id="ARBA00022614"/>
    </source>
</evidence>
<name>A0AAF1BP82_9TREE</name>
<proteinExistence type="predicted"/>
<evidence type="ECO:0000256" key="2">
    <source>
        <dbReference type="ARBA" id="ARBA00022737"/>
    </source>
</evidence>
<feature type="compositionally biased region" description="Polar residues" evidence="3">
    <location>
        <begin position="241"/>
        <end position="254"/>
    </location>
</feature>
<feature type="compositionally biased region" description="Polar residues" evidence="3">
    <location>
        <begin position="905"/>
        <end position="915"/>
    </location>
</feature>
<feature type="region of interest" description="Disordered" evidence="3">
    <location>
        <begin position="961"/>
        <end position="994"/>
    </location>
</feature>
<dbReference type="GO" id="GO:1902412">
    <property type="term" value="P:regulation of mitotic cytokinesis"/>
    <property type="evidence" value="ECO:0007669"/>
    <property type="project" value="TreeGrafter"/>
</dbReference>
<dbReference type="PANTHER" id="PTHR47566:SF1">
    <property type="entry name" value="PROTEIN NUD1"/>
    <property type="match status" value="1"/>
</dbReference>
<dbReference type="PROSITE" id="PS51450">
    <property type="entry name" value="LRR"/>
    <property type="match status" value="3"/>
</dbReference>
<keyword evidence="5" id="KW-1185">Reference proteome</keyword>
<feature type="compositionally biased region" description="Low complexity" evidence="3">
    <location>
        <begin position="681"/>
        <end position="702"/>
    </location>
</feature>
<feature type="compositionally biased region" description="Pro residues" evidence="3">
    <location>
        <begin position="502"/>
        <end position="511"/>
    </location>
</feature>
<dbReference type="Proteomes" id="UP000827549">
    <property type="component" value="Chromosome 2"/>
</dbReference>
<accession>A0AAF1BP82</accession>
<feature type="compositionally biased region" description="Polar residues" evidence="3">
    <location>
        <begin position="68"/>
        <end position="84"/>
    </location>
</feature>
<dbReference type="SMART" id="SM00369">
    <property type="entry name" value="LRR_TYP"/>
    <property type="match status" value="5"/>
</dbReference>
<dbReference type="GO" id="GO:0035591">
    <property type="term" value="F:signaling adaptor activity"/>
    <property type="evidence" value="ECO:0007669"/>
    <property type="project" value="TreeGrafter"/>
</dbReference>
<dbReference type="SUPFAM" id="SSF52058">
    <property type="entry name" value="L domain-like"/>
    <property type="match status" value="1"/>
</dbReference>
<dbReference type="InterPro" id="IPR003591">
    <property type="entry name" value="Leu-rich_rpt_typical-subtyp"/>
</dbReference>
<feature type="compositionally biased region" description="Acidic residues" evidence="3">
    <location>
        <begin position="272"/>
        <end position="282"/>
    </location>
</feature>
<feature type="region of interest" description="Disordered" evidence="3">
    <location>
        <begin position="452"/>
        <end position="515"/>
    </location>
</feature>
<feature type="compositionally biased region" description="Polar residues" evidence="3">
    <location>
        <begin position="342"/>
        <end position="354"/>
    </location>
</feature>
<feature type="compositionally biased region" description="Acidic residues" evidence="3">
    <location>
        <begin position="1035"/>
        <end position="1044"/>
    </location>
</feature>
<dbReference type="InterPro" id="IPR032675">
    <property type="entry name" value="LRR_dom_sf"/>
</dbReference>
<dbReference type="Pfam" id="PF13855">
    <property type="entry name" value="LRR_8"/>
    <property type="match status" value="2"/>
</dbReference>
<sequence length="1548" mass="168020">MADYVPAWQTDELLEEWVETSPSPPGSPRNENSPSPARQDAIGSINAKRGSLRSLGTGSAARALPPSRKSSLNNAPEFQRSPSNPFIRKASGMPSPPTSASGTSASGASEDGEHEENKPQSPPAAGTFLVKEGEEIHGHAFPKNPFGAGRDMFAALPLERMFEPPSPPVAGLSASPPPMSEPAQSPPPQSVEASPSPPPATPGSSYTGAYSSNSKSTSPKEPPPESIQRRISHQYAPVNPSRLSKSITPSDNSFATTADSSRAPTPPTPALPDDEEDGEADLDLTGVYESPGVSAHLYTGHSGLPNPRDLDDEFSSPERSERLQFYNRHDVSRSPSKEIDSMLNTTQDASSAGPSSMRELPSPDRDSLSPIASRDYQFTFEASVPDSPGELSDPHFDPSSDQLPNGDPSHSTLRHRAASANVGLRLFHHTYDTYTRDHLSALVDSIAGKGSLSPEAPDVRGLRDWSPAATNSAGSPDSRGFSATPSSSSSDGRSSKRLRMSPPSPGGPPPSRDWHAQGRLLMDRLRIHDDDLSATSDSVDSRSLDSRSQTRTASRSRTFSGSEGATHYDNGPTFDYSDVPPTPPVAPGSNREDADLPPYHRSNPSTASSAYLDRANQMLDKMKERKVSPSTSTADESDRNRHRVLSESSDQRASYPSSLSSANEDLPLPLSKRKIAVRQLSSESPSWDENSSSQQSSASPEQRPARPPGVVDLGNNPSREDLNRFISSSTVATATTMSTSFVKHSGPRDPTRSGVTVIRPGDVANLVPSRIGKMRLDPSTMRWVRAARDGSLTRVDEAGESRAAGSDESADPFAGFDSSGEQDQSHPEILVEIVQPVEVGSSETSDSEGGNSLNDRAEDVTPPVAERPPLTHSTSAPPILSTPTPATPGAQAGLAPTNPLRSALRNANSTPSSAVKKQLDWHPELTPRPARGDSAVPSSSSFKRSVSFSDGHIVRTVEVESVSIRRHQRQPSHDDDLFSDGGEATAGTSWQPSTRTRRIQHALDDLADLTLEDISPSKPARDLAVDRVPIRHVEDDEEEEEQSDETIQAPARFSRSRSSFRSRAGANATFLTECSFGVAHDRLVQLITDVQPFEPYWEQLRSIDLSHKGVESLARLKEFLPALDEAKLNDNAIDYLSGIPSTVRTLHVAGNRLSSLTSVNHLRNLQYLDISRNQLDSVSQLECLVHLRELKADDNAITDISGIMNMDCLVKLSVSGNKIEKVDFERARWEKLETINLSNNRIRSIKDLHRLKSVNSINLDKNHLTELEPRTAMTSVRTLRFSDNKISELDLSLFPKVRTLFADGNALPSLSRSRSGGNRIENLSLRNQRVQRFVLTSEDLQCVKRLYISGNRVDPDFLPSIPVYSLVYLEAAACNLTSWPSSLADRLPNLRILNVNYNFLPDLDALRGLARIRKIMAVGNRLGGGAKGAVRGLKGLTTLEEVDLRMNPSTLSFYLPILLPKAAAPSVGQAGAEASAPDSTWPALDAQFRRQLPDEWYSKRLMYRGMVMAVCPDLRTLDGVVIEEGEKKKAAMLIEYMREARGNGRSSG</sequence>
<feature type="region of interest" description="Disordered" evidence="3">
    <location>
        <begin position="532"/>
        <end position="666"/>
    </location>
</feature>
<dbReference type="GeneID" id="87805805"/>
<dbReference type="InterPro" id="IPR052574">
    <property type="entry name" value="CDIRP"/>
</dbReference>
<feature type="region of interest" description="Disordered" evidence="3">
    <location>
        <begin position="1032"/>
        <end position="1054"/>
    </location>
</feature>
<evidence type="ECO:0000313" key="5">
    <source>
        <dbReference type="Proteomes" id="UP000827549"/>
    </source>
</evidence>